<dbReference type="SUPFAM" id="SSF63829">
    <property type="entry name" value="Calcium-dependent phosphotriesterase"/>
    <property type="match status" value="1"/>
</dbReference>
<dbReference type="EMBL" id="BSOH01000007">
    <property type="protein sequence ID" value="GLR17060.1"/>
    <property type="molecule type" value="Genomic_DNA"/>
</dbReference>
<keyword evidence="1" id="KW-0378">Hydrolase</keyword>
<dbReference type="InterPro" id="IPR051262">
    <property type="entry name" value="SMP-30/CGR1_Lactonase"/>
</dbReference>
<proteinExistence type="predicted"/>
<dbReference type="GO" id="GO:0016787">
    <property type="term" value="F:hydrolase activity"/>
    <property type="evidence" value="ECO:0007669"/>
    <property type="project" value="UniProtKB-KW"/>
</dbReference>
<accession>A0AA37SS06</accession>
<keyword evidence="5" id="KW-1185">Reference proteome</keyword>
<feature type="signal peptide" evidence="2">
    <location>
        <begin position="1"/>
        <end position="22"/>
    </location>
</feature>
<dbReference type="AlphaFoldDB" id="A0AA37SS06"/>
<dbReference type="Gene3D" id="2.120.10.30">
    <property type="entry name" value="TolB, C-terminal domain"/>
    <property type="match status" value="1"/>
</dbReference>
<evidence type="ECO:0000313" key="4">
    <source>
        <dbReference type="EMBL" id="GLR17060.1"/>
    </source>
</evidence>
<dbReference type="Pfam" id="PF08450">
    <property type="entry name" value="SGL"/>
    <property type="match status" value="1"/>
</dbReference>
<evidence type="ECO:0000256" key="2">
    <source>
        <dbReference type="SAM" id="SignalP"/>
    </source>
</evidence>
<dbReference type="Proteomes" id="UP001156666">
    <property type="component" value="Unassembled WGS sequence"/>
</dbReference>
<dbReference type="RefSeq" id="WP_235290761.1">
    <property type="nucleotide sequence ID" value="NZ_BSOH01000007.1"/>
</dbReference>
<comment type="caution">
    <text evidence="4">The sequence shown here is derived from an EMBL/GenBank/DDBJ whole genome shotgun (WGS) entry which is preliminary data.</text>
</comment>
<evidence type="ECO:0000256" key="1">
    <source>
        <dbReference type="ARBA" id="ARBA00022801"/>
    </source>
</evidence>
<dbReference type="InterPro" id="IPR013658">
    <property type="entry name" value="SGL"/>
</dbReference>
<reference evidence="4" key="1">
    <citation type="journal article" date="2014" name="Int. J. Syst. Evol. Microbiol.">
        <title>Complete genome sequence of Corynebacterium casei LMG S-19264T (=DSM 44701T), isolated from a smear-ripened cheese.</title>
        <authorList>
            <consortium name="US DOE Joint Genome Institute (JGI-PGF)"/>
            <person name="Walter F."/>
            <person name="Albersmeier A."/>
            <person name="Kalinowski J."/>
            <person name="Ruckert C."/>
        </authorList>
    </citation>
    <scope>NUCLEOTIDE SEQUENCE</scope>
    <source>
        <strain evidence="4">NBRC 108769</strain>
    </source>
</reference>
<gene>
    <name evidence="4" type="primary">gnl</name>
    <name evidence="4" type="ORF">GCM10007940_16750</name>
</gene>
<dbReference type="InterPro" id="IPR011042">
    <property type="entry name" value="6-blade_b-propeller_TolB-like"/>
</dbReference>
<sequence length="341" mass="37682">MQIFKFLTVWSLMFFISNGSYCQEVDYNATGTLGEIIRLDPEMDNVIHPGTNIEVLGKGFVWSEGPLWIDEGQYLIFSDVPQNAIFKWKEGEGISAYLKPAGYTGEKERGGEPGSNGLALDQNGKLILCQHGDRRIAMMNADLDSPEPNFTSLVDLYKGEKFNSPNDLAIKSNGEIYFTDPPYGLVGNMKDPLKEIPFQGVYKVDGKGELTLLSKALSRPNGIAFSVDEKSIYVTNSDFSSAHITKFNLDTDGSFKDRKVFFNTSHLLNKGLKGVPDGIKVRSDDYVFTTGPGGVLVLTPEGKHLGTIVTGESTSNCAFDAQENYLYMTSDAYLLRIKLNK</sequence>
<dbReference type="PANTHER" id="PTHR47572">
    <property type="entry name" value="LIPOPROTEIN-RELATED"/>
    <property type="match status" value="1"/>
</dbReference>
<reference evidence="4" key="2">
    <citation type="submission" date="2023-01" db="EMBL/GenBank/DDBJ databases">
        <title>Draft genome sequence of Portibacter lacus strain NBRC 108769.</title>
        <authorList>
            <person name="Sun Q."/>
            <person name="Mori K."/>
        </authorList>
    </citation>
    <scope>NUCLEOTIDE SEQUENCE</scope>
    <source>
        <strain evidence="4">NBRC 108769</strain>
    </source>
</reference>
<name>A0AA37SS06_9BACT</name>
<keyword evidence="2" id="KW-0732">Signal</keyword>
<evidence type="ECO:0000313" key="5">
    <source>
        <dbReference type="Proteomes" id="UP001156666"/>
    </source>
</evidence>
<evidence type="ECO:0000259" key="3">
    <source>
        <dbReference type="Pfam" id="PF08450"/>
    </source>
</evidence>
<feature type="domain" description="SMP-30/Gluconolactonase/LRE-like region" evidence="3">
    <location>
        <begin position="62"/>
        <end position="330"/>
    </location>
</feature>
<organism evidence="4 5">
    <name type="scientific">Portibacter lacus</name>
    <dbReference type="NCBI Taxonomy" id="1099794"/>
    <lineage>
        <taxon>Bacteria</taxon>
        <taxon>Pseudomonadati</taxon>
        <taxon>Bacteroidota</taxon>
        <taxon>Saprospiria</taxon>
        <taxon>Saprospirales</taxon>
        <taxon>Haliscomenobacteraceae</taxon>
        <taxon>Portibacter</taxon>
    </lineage>
</organism>
<protein>
    <submittedName>
        <fullName evidence="4">Gluconolactonase</fullName>
    </submittedName>
</protein>
<dbReference type="PANTHER" id="PTHR47572:SF4">
    <property type="entry name" value="LACTONASE DRP35"/>
    <property type="match status" value="1"/>
</dbReference>
<feature type="chain" id="PRO_5041366224" evidence="2">
    <location>
        <begin position="23"/>
        <end position="341"/>
    </location>
</feature>